<reference evidence="2" key="1">
    <citation type="submission" date="2021-01" db="EMBL/GenBank/DDBJ databases">
        <authorList>
            <person name="Corre E."/>
            <person name="Pelletier E."/>
            <person name="Niang G."/>
            <person name="Scheremetjew M."/>
            <person name="Finn R."/>
            <person name="Kale V."/>
            <person name="Holt S."/>
            <person name="Cochrane G."/>
            <person name="Meng A."/>
            <person name="Brown T."/>
            <person name="Cohen L."/>
        </authorList>
    </citation>
    <scope>NUCLEOTIDE SEQUENCE</scope>
    <source>
        <strain evidence="2">CCMP127</strain>
    </source>
</reference>
<name>A0A7S3L5C5_9STRA</name>
<evidence type="ECO:0000256" key="1">
    <source>
        <dbReference type="SAM" id="MobiDB-lite"/>
    </source>
</evidence>
<gene>
    <name evidence="2" type="ORF">ACOF00016_LOCUS5244</name>
</gene>
<sequence length="124" mass="14324">MPGSKQDTQGCRGQTQGQRDQLQGTLNQIVLNDGGPSSFLKQSYDFLSRRQVVVSVKSHVDKRPGEKNFIYILLFRRRRRRKSCEKCTSKNQIIRTKSSKTFTFESLPFDSVVIANDMRHIDRT</sequence>
<accession>A0A7S3L5C5</accession>
<organism evidence="2">
    <name type="scientific">Amphora coffeiformis</name>
    <dbReference type="NCBI Taxonomy" id="265554"/>
    <lineage>
        <taxon>Eukaryota</taxon>
        <taxon>Sar</taxon>
        <taxon>Stramenopiles</taxon>
        <taxon>Ochrophyta</taxon>
        <taxon>Bacillariophyta</taxon>
        <taxon>Bacillariophyceae</taxon>
        <taxon>Bacillariophycidae</taxon>
        <taxon>Thalassiophysales</taxon>
        <taxon>Catenulaceae</taxon>
        <taxon>Amphora</taxon>
    </lineage>
</organism>
<dbReference type="AlphaFoldDB" id="A0A7S3L5C5"/>
<evidence type="ECO:0000313" key="2">
    <source>
        <dbReference type="EMBL" id="CAE0407419.1"/>
    </source>
</evidence>
<feature type="region of interest" description="Disordered" evidence="1">
    <location>
        <begin position="1"/>
        <end position="20"/>
    </location>
</feature>
<protein>
    <submittedName>
        <fullName evidence="2">Uncharacterized protein</fullName>
    </submittedName>
</protein>
<dbReference type="EMBL" id="HBIM01006159">
    <property type="protein sequence ID" value="CAE0407419.1"/>
    <property type="molecule type" value="Transcribed_RNA"/>
</dbReference>
<proteinExistence type="predicted"/>